<gene>
    <name evidence="1" type="ORF">G7070_14590</name>
</gene>
<name>A0A6G7Y9E9_9ACTN</name>
<organism evidence="1 2">
    <name type="scientific">Propioniciclava coleopterorum</name>
    <dbReference type="NCBI Taxonomy" id="2714937"/>
    <lineage>
        <taxon>Bacteria</taxon>
        <taxon>Bacillati</taxon>
        <taxon>Actinomycetota</taxon>
        <taxon>Actinomycetes</taxon>
        <taxon>Propionibacteriales</taxon>
        <taxon>Propionibacteriaceae</taxon>
        <taxon>Propioniciclava</taxon>
    </lineage>
</organism>
<dbReference type="AlphaFoldDB" id="A0A6G7Y9E9"/>
<dbReference type="InterPro" id="IPR009351">
    <property type="entry name" value="AlkZ-like"/>
</dbReference>
<evidence type="ECO:0000313" key="2">
    <source>
        <dbReference type="Proteomes" id="UP000501058"/>
    </source>
</evidence>
<dbReference type="Pfam" id="PF06224">
    <property type="entry name" value="AlkZ-like"/>
    <property type="match status" value="1"/>
</dbReference>
<dbReference type="PANTHER" id="PTHR30528">
    <property type="entry name" value="CYTOPLASMIC PROTEIN"/>
    <property type="match status" value="1"/>
</dbReference>
<dbReference type="KEGG" id="prv:G7070_14590"/>
<dbReference type="EMBL" id="CP049865">
    <property type="protein sequence ID" value="QIK73261.1"/>
    <property type="molecule type" value="Genomic_DNA"/>
</dbReference>
<keyword evidence="2" id="KW-1185">Reference proteome</keyword>
<protein>
    <submittedName>
        <fullName evidence="1">Winged helix-turn-helix domain-containing protein</fullName>
    </submittedName>
</protein>
<dbReference type="RefSeq" id="WP_166234332.1">
    <property type="nucleotide sequence ID" value="NZ_CP049865.1"/>
</dbReference>
<sequence length="399" mass="44358">MPGRLTLGAARRIALAAQGVGRPRPAAVTMRHVQAEIDRVAQFQIDSVNVAVRAHYMPLFTRLGPYDVDLLRRATDRAPRRLFEYWGHAASLIDTRLHPALRWRMDRHRERGDERVAAILADKPDLHGRILAQLADHGALAARAVDNEEVREREHWGWNWSEAKHVLEHLFNTGELSVAGRNTAFERRYDLAHRVLPAAVMDEPALTHAEGYDVLVGRAARALGVADLDALSAYFYLSKEGTLAAIARLQAAGLLEPVTVAGLDAPHWLWHEARRPRTWHACALVSPFDSLTFERGRLERLFGTRYRIEIYVPAAKREFGYYVYLFFLGDAPAARVDLKADRARGVLLVRSAWLEPHAAAEPTALALASELRAMAGWLGLADVVVEPVGTLAATLAASV</sequence>
<reference evidence="1 2" key="1">
    <citation type="submission" date="2020-03" db="EMBL/GenBank/DDBJ databases">
        <title>Propioniciclava sp. nov., isolated from Hydrophilus acuminatus.</title>
        <authorList>
            <person name="Hyun D.-W."/>
            <person name="Bae J.-W."/>
        </authorList>
    </citation>
    <scope>NUCLEOTIDE SEQUENCE [LARGE SCALE GENOMIC DNA]</scope>
    <source>
        <strain evidence="1 2">HDW11</strain>
    </source>
</reference>
<proteinExistence type="predicted"/>
<evidence type="ECO:0000313" key="1">
    <source>
        <dbReference type="EMBL" id="QIK73261.1"/>
    </source>
</evidence>
<accession>A0A6G7Y9E9</accession>
<dbReference type="PANTHER" id="PTHR30528:SF0">
    <property type="entry name" value="CYTOPLASMIC PROTEIN"/>
    <property type="match status" value="1"/>
</dbReference>
<dbReference type="Proteomes" id="UP000501058">
    <property type="component" value="Chromosome"/>
</dbReference>